<dbReference type="GO" id="GO:0016020">
    <property type="term" value="C:membrane"/>
    <property type="evidence" value="ECO:0007669"/>
    <property type="project" value="TreeGrafter"/>
</dbReference>
<dbReference type="GeneID" id="108505595"/>
<dbReference type="PRINTS" id="PR02107">
    <property type="entry name" value="INOS145TPRIP"/>
</dbReference>
<protein>
    <submittedName>
        <fullName evidence="4">Inositol 1,4,5-trisphosphate receptor-interacting protein-like 1</fullName>
    </submittedName>
</protein>
<feature type="region of interest" description="Disordered" evidence="1">
    <location>
        <begin position="98"/>
        <end position="160"/>
    </location>
</feature>
<dbReference type="InterPro" id="IPR026250">
    <property type="entry name" value="ITPRIP-like"/>
</dbReference>
<proteinExistence type="predicted"/>
<gene>
    <name evidence="4" type="primary">LOC108505595</name>
</gene>
<evidence type="ECO:0000256" key="1">
    <source>
        <dbReference type="SAM" id="MobiDB-lite"/>
    </source>
</evidence>
<organism evidence="3 4">
    <name type="scientific">Lepidothrix coronata</name>
    <name type="common">blue-crowned manakin</name>
    <dbReference type="NCBI Taxonomy" id="321398"/>
    <lineage>
        <taxon>Eukaryota</taxon>
        <taxon>Metazoa</taxon>
        <taxon>Chordata</taxon>
        <taxon>Craniata</taxon>
        <taxon>Vertebrata</taxon>
        <taxon>Euteleostomi</taxon>
        <taxon>Archelosauria</taxon>
        <taxon>Archosauria</taxon>
        <taxon>Dinosauria</taxon>
        <taxon>Saurischia</taxon>
        <taxon>Theropoda</taxon>
        <taxon>Coelurosauria</taxon>
        <taxon>Aves</taxon>
        <taxon>Neognathae</taxon>
        <taxon>Neoaves</taxon>
        <taxon>Telluraves</taxon>
        <taxon>Australaves</taxon>
        <taxon>Passeriformes</taxon>
        <taxon>Pipridae</taxon>
        <taxon>Lepidothrix</taxon>
    </lineage>
</organism>
<feature type="compositionally biased region" description="Low complexity" evidence="1">
    <location>
        <begin position="141"/>
        <end position="153"/>
    </location>
</feature>
<feature type="chain" id="PRO_5026822689" evidence="2">
    <location>
        <begin position="23"/>
        <end position="538"/>
    </location>
</feature>
<dbReference type="AlphaFoldDB" id="A0A6J0IKH1"/>
<reference evidence="4" key="1">
    <citation type="submission" date="2025-08" db="UniProtKB">
        <authorList>
            <consortium name="RefSeq"/>
        </authorList>
    </citation>
    <scope>IDENTIFICATION</scope>
</reference>
<evidence type="ECO:0000313" key="3">
    <source>
        <dbReference type="Proteomes" id="UP000504624"/>
    </source>
</evidence>
<dbReference type="OrthoDB" id="9034619at2759"/>
<feature type="signal peptide" evidence="2">
    <location>
        <begin position="1"/>
        <end position="22"/>
    </location>
</feature>
<dbReference type="SMART" id="SM01265">
    <property type="entry name" value="Mab-21"/>
    <property type="match status" value="1"/>
</dbReference>
<dbReference type="RefSeq" id="XP_017687265.1">
    <property type="nucleotide sequence ID" value="XM_017831776.1"/>
</dbReference>
<keyword evidence="2" id="KW-0732">Signal</keyword>
<evidence type="ECO:0000313" key="4">
    <source>
        <dbReference type="RefSeq" id="XP_017687265.1"/>
    </source>
</evidence>
<name>A0A6J0IKH1_9PASS</name>
<keyword evidence="3" id="KW-1185">Reference proteome</keyword>
<sequence length="538" mass="61672">MAAKLILLMLLQTLIQYPQMVADGLDEDTRLRMELRANLLDREMTRLLQELEQSSLERSVRAWGTLLWVALQQEHFWALAVVLGLLLWLWFIRSRRSRQPDNNGEEEEEEEGDNVVIVDQEDNEDRNEVRNVGENEEEAGNDAAIAENGNDDGNAVEEGDDAENDIGRILEGQIQWPIQDLERGCEMTSDLMDIFISVFGHLLSNSSYPVPQRAIGVGSAFEGWSPREEDVVYSVLVPLTSPPGHTFHLEMDTSGQLPGRNFFIRVEPVCTCPREQQDDNVLCSLHHPEDEQRRNEEPNFLNTLCTGSYLDVEKTARWFYQLVRAVWVILPHSQGWQLVLLPSNRCCKFKVTRGTQSFTVEILFGVQQGVSDIYVSSQPTEALFTPSTVWPETYAVAEMKFFRHIAKQAPPNSWHLKYLQLLARAVVGIGFSTYMMKTIVMHLLNTIPVSRWGSRYILLRLEDSVEYLRCSLLEKHLDHFIVGNQRVPEVISLPLEVQTAEPLNLFHYLAENPAAHTQAISEYRNLRYRLKIMLLEGH</sequence>
<dbReference type="PANTHER" id="PTHR10656:SF40">
    <property type="entry name" value="INOSITOL 1,4,5-TRISPHOSPHATE RECEPTOR-INTERACTING PROTEIN-LIKE 1"/>
    <property type="match status" value="1"/>
</dbReference>
<dbReference type="Proteomes" id="UP000504624">
    <property type="component" value="Unplaced"/>
</dbReference>
<dbReference type="Gene3D" id="1.10.1410.40">
    <property type="match status" value="1"/>
</dbReference>
<dbReference type="PANTHER" id="PTHR10656">
    <property type="entry name" value="CELL FATE DETERMINING PROTEIN MAB21-RELATED"/>
    <property type="match status" value="1"/>
</dbReference>
<feature type="compositionally biased region" description="Acidic residues" evidence="1">
    <location>
        <begin position="103"/>
        <end position="125"/>
    </location>
</feature>
<dbReference type="InterPro" id="IPR024810">
    <property type="entry name" value="MAB21L/cGLR"/>
</dbReference>
<accession>A0A6J0IKH1</accession>
<evidence type="ECO:0000256" key="2">
    <source>
        <dbReference type="SAM" id="SignalP"/>
    </source>
</evidence>